<feature type="domain" description="Spore protein YkvP/CgeB glycosyl transferase-like" evidence="1">
    <location>
        <begin position="204"/>
        <end position="359"/>
    </location>
</feature>
<reference evidence="2 3" key="1">
    <citation type="journal article" date="2016" name="Nat. Commun.">
        <title>Thousands of microbial genomes shed light on interconnected biogeochemical processes in an aquifer system.</title>
        <authorList>
            <person name="Anantharaman K."/>
            <person name="Brown C.T."/>
            <person name="Hug L.A."/>
            <person name="Sharon I."/>
            <person name="Castelle C.J."/>
            <person name="Probst A.J."/>
            <person name="Thomas B.C."/>
            <person name="Singh A."/>
            <person name="Wilkins M.J."/>
            <person name="Karaoz U."/>
            <person name="Brodie E.L."/>
            <person name="Williams K.H."/>
            <person name="Hubbard S.S."/>
            <person name="Banfield J.F."/>
        </authorList>
    </citation>
    <scope>NUCLEOTIDE SEQUENCE [LARGE SCALE GENOMIC DNA]</scope>
</reference>
<dbReference type="Proteomes" id="UP000178417">
    <property type="component" value="Unassembled WGS sequence"/>
</dbReference>
<sequence length="364" mass="42086">MIESPQMEIFYIKHGITPVEKFWDEVIYAAFLEKGIKVEVFDFAKQTLVFRQLLQSSFKDTPLNQLIKIAREYASALIPQKIYSSKSNFIFFMNGHHLNRVVLKIIKDLGRKMVMWQIDDPYWTDLSVEMAPICEFIFTVDSAAVPIYQENGCKNVFFLPLAFPSKFENFQKEKSYESDICFVGTPFKNSYRVKVIDELSGFLKNYKVKLLGSHVLSDSWQGALSNYETLKSFIKEEFVPYEESVKYQLASKINLNIHRDSFSHNMDRNNNKIMAKSPNDRTFILGGLGAFQLVDDLRPDLGDLFEIGKEIVTFSGPQDLKEKIAFYMEHDKERQTISSAAQKKVLSRHTCGHRIDKIIEALSK</sequence>
<accession>A0A1F4SPY0</accession>
<dbReference type="EMBL" id="MEUB01000036">
    <property type="protein sequence ID" value="OGC21753.1"/>
    <property type="molecule type" value="Genomic_DNA"/>
</dbReference>
<proteinExistence type="predicted"/>
<protein>
    <recommendedName>
        <fullName evidence="1">Spore protein YkvP/CgeB glycosyl transferase-like domain-containing protein</fullName>
    </recommendedName>
</protein>
<dbReference type="Pfam" id="PF13524">
    <property type="entry name" value="Glyco_trans_1_2"/>
    <property type="match status" value="1"/>
</dbReference>
<evidence type="ECO:0000259" key="1">
    <source>
        <dbReference type="Pfam" id="PF13524"/>
    </source>
</evidence>
<organism evidence="2 3">
    <name type="scientific">candidate division WOR-1 bacterium RIFOXYB2_FULL_37_13</name>
    <dbReference type="NCBI Taxonomy" id="1802579"/>
    <lineage>
        <taxon>Bacteria</taxon>
        <taxon>Bacillati</taxon>
        <taxon>Saganbacteria</taxon>
    </lineage>
</organism>
<dbReference type="STRING" id="1802579.A2310_00405"/>
<evidence type="ECO:0000313" key="2">
    <source>
        <dbReference type="EMBL" id="OGC21753.1"/>
    </source>
</evidence>
<comment type="caution">
    <text evidence="2">The sequence shown here is derived from an EMBL/GenBank/DDBJ whole genome shotgun (WGS) entry which is preliminary data.</text>
</comment>
<gene>
    <name evidence="2" type="ORF">A2310_00405</name>
</gene>
<evidence type="ECO:0000313" key="3">
    <source>
        <dbReference type="Proteomes" id="UP000178417"/>
    </source>
</evidence>
<dbReference type="AlphaFoldDB" id="A0A1F4SPY0"/>
<name>A0A1F4SPY0_UNCSA</name>
<dbReference type="InterPro" id="IPR055259">
    <property type="entry name" value="YkvP/CgeB_Glyco_trans-like"/>
</dbReference>